<evidence type="ECO:0000313" key="3">
    <source>
        <dbReference type="Proteomes" id="UP000243217"/>
    </source>
</evidence>
<organism evidence="2 3">
    <name type="scientific">Thraustotheca clavata</name>
    <dbReference type="NCBI Taxonomy" id="74557"/>
    <lineage>
        <taxon>Eukaryota</taxon>
        <taxon>Sar</taxon>
        <taxon>Stramenopiles</taxon>
        <taxon>Oomycota</taxon>
        <taxon>Saprolegniomycetes</taxon>
        <taxon>Saprolegniales</taxon>
        <taxon>Achlyaceae</taxon>
        <taxon>Thraustotheca</taxon>
    </lineage>
</organism>
<evidence type="ECO:0000313" key="2">
    <source>
        <dbReference type="EMBL" id="OQR85361.1"/>
    </source>
</evidence>
<evidence type="ECO:0000256" key="1">
    <source>
        <dbReference type="SAM" id="MobiDB-lite"/>
    </source>
</evidence>
<reference evidence="2 3" key="1">
    <citation type="journal article" date="2014" name="Genome Biol. Evol.">
        <title>The secreted proteins of Achlya hypogyna and Thraustotheca clavata identify the ancestral oomycete secretome and reveal gene acquisitions by horizontal gene transfer.</title>
        <authorList>
            <person name="Misner I."/>
            <person name="Blouin N."/>
            <person name="Leonard G."/>
            <person name="Richards T.A."/>
            <person name="Lane C.E."/>
        </authorList>
    </citation>
    <scope>NUCLEOTIDE SEQUENCE [LARGE SCALE GENOMIC DNA]</scope>
    <source>
        <strain evidence="2 3">ATCC 34112</strain>
    </source>
</reference>
<feature type="region of interest" description="Disordered" evidence="1">
    <location>
        <begin position="21"/>
        <end position="139"/>
    </location>
</feature>
<proteinExistence type="predicted"/>
<feature type="region of interest" description="Disordered" evidence="1">
    <location>
        <begin position="743"/>
        <end position="774"/>
    </location>
</feature>
<feature type="region of interest" description="Disordered" evidence="1">
    <location>
        <begin position="314"/>
        <end position="337"/>
    </location>
</feature>
<accession>A0A1V9YI23</accession>
<dbReference type="Proteomes" id="UP000243217">
    <property type="component" value="Unassembled WGS sequence"/>
</dbReference>
<feature type="compositionally biased region" description="Basic and acidic residues" evidence="1">
    <location>
        <begin position="394"/>
        <end position="424"/>
    </location>
</feature>
<keyword evidence="3" id="KW-1185">Reference proteome</keyword>
<comment type="caution">
    <text evidence="2">The sequence shown here is derived from an EMBL/GenBank/DDBJ whole genome shotgun (WGS) entry which is preliminary data.</text>
</comment>
<feature type="compositionally biased region" description="Low complexity" evidence="1">
    <location>
        <begin position="61"/>
        <end position="120"/>
    </location>
</feature>
<dbReference type="AlphaFoldDB" id="A0A1V9YI23"/>
<protein>
    <submittedName>
        <fullName evidence="2">Uncharacterized protein</fullName>
    </submittedName>
</protein>
<feature type="region of interest" description="Disordered" evidence="1">
    <location>
        <begin position="389"/>
        <end position="450"/>
    </location>
</feature>
<sequence>MSEINQMHKVAFAEDKVFTPAFNPFKPPPQTASRAQLQRQKQQSYIAKAIANSPPVQLPIQQAQPTRQTQATSLNQQTQSIQQAQQSIQQAQQANQPAQQAPTSQQTAPPTEPPTEQNTTRVINLKDYLRQKAPTPTESRRLPTINFADYKLRAKPTEEEDKRKSNNQPTIITGKVVAQGSLDIRRQNAASIPPRPSARTKDKIPLLCPHGRQKDVEFCKPCALSKQPYAESDKVQASTASQPSSKPSNVDVRLQNVELLCTHGNKIEACALCRIQTPSIVNDPRLRKTETTPLCPHGRVNDRDCPLCAFMNQSVRPSPTPSPEAGKPNANPGKRKFAETTKDSIDAFLDEMQDDVEPGTADLPISMGSCSHYQPPSYRGPCRICGVYNPPPEKQPKKPEKESSDKRQRTEIERHGASVKREMIAESNETTVQAEESEPPQPFFEDRQPQRPVIKQQEVPAYVDSPPRQAAPQPAFIPQQSAAFVDDDDKSSDEDVIYDLPPEPSILIYTDAELYDIIWFFGIKLSKELVTMKAPIPSKFNNLGHFNDLIKKITKASKDFSTFFNIVCQGKQASVTIGTHKWLMVEDKNIENVQRAVLTELYQQGLHWQLLTKNIQNGKYEDLTVMFEKSRTIEVSTKFTKLSDGTYEYVKSVYQVQFGRAVHADLATAKVNCEKDAWDRLNRICQSISFVYRPPVAAPLPPELTTQTLLPEVSQAIQLDTAEDGFITLAPAAVADISHEVQVADDTGSPPPIIEPKELGGTPDRFDSDDDDFY</sequence>
<feature type="compositionally biased region" description="Basic and acidic residues" evidence="1">
    <location>
        <begin position="153"/>
        <end position="164"/>
    </location>
</feature>
<feature type="region of interest" description="Disordered" evidence="1">
    <location>
        <begin position="186"/>
        <end position="205"/>
    </location>
</feature>
<name>A0A1V9YI23_9STRA</name>
<feature type="region of interest" description="Disordered" evidence="1">
    <location>
        <begin position="153"/>
        <end position="174"/>
    </location>
</feature>
<dbReference type="EMBL" id="JNBS01003776">
    <property type="protein sequence ID" value="OQR85361.1"/>
    <property type="molecule type" value="Genomic_DNA"/>
</dbReference>
<gene>
    <name evidence="2" type="ORF">THRCLA_10712</name>
</gene>
<dbReference type="OrthoDB" id="10399339at2759"/>
<feature type="compositionally biased region" description="Polar residues" evidence="1">
    <location>
        <begin position="31"/>
        <end position="45"/>
    </location>
</feature>